<keyword evidence="1" id="KW-0812">Transmembrane</keyword>
<keyword evidence="2" id="KW-0732">Signal</keyword>
<feature type="signal peptide" evidence="2">
    <location>
        <begin position="1"/>
        <end position="22"/>
    </location>
</feature>
<name>A0A411HKT0_9GAMM</name>
<evidence type="ECO:0000256" key="1">
    <source>
        <dbReference type="SAM" id="Phobius"/>
    </source>
</evidence>
<dbReference type="Proteomes" id="UP000291562">
    <property type="component" value="Chromosome"/>
</dbReference>
<sequence>MIKRYLLSGLFTSALVAGGALAASQPAVGWTNASPTPNGGSPQSTCAAFSSLSATFTAAPGATNGIIGLPQLNDSYTISVSGPGTGSFRIVGDGAGVVTYAGPASVPGTLTYTVTNPVPPSGALGAGYYFDSGSGTVTLTASCGTVSQLPSISTWGMSLMALLLAVGGAVALTAVNKRRQA</sequence>
<organism evidence="3 4">
    <name type="scientific">Pseudolysobacter antarcticus</name>
    <dbReference type="NCBI Taxonomy" id="2511995"/>
    <lineage>
        <taxon>Bacteria</taxon>
        <taxon>Pseudomonadati</taxon>
        <taxon>Pseudomonadota</taxon>
        <taxon>Gammaproteobacteria</taxon>
        <taxon>Lysobacterales</taxon>
        <taxon>Rhodanobacteraceae</taxon>
        <taxon>Pseudolysobacter</taxon>
    </lineage>
</organism>
<keyword evidence="1" id="KW-1133">Transmembrane helix</keyword>
<feature type="chain" id="PRO_5019258339" description="IPTL-CTERM sorting domain-containing protein" evidence="2">
    <location>
        <begin position="23"/>
        <end position="181"/>
    </location>
</feature>
<evidence type="ECO:0000313" key="3">
    <source>
        <dbReference type="EMBL" id="QBB71129.1"/>
    </source>
</evidence>
<dbReference type="EMBL" id="CP035704">
    <property type="protein sequence ID" value="QBB71129.1"/>
    <property type="molecule type" value="Genomic_DNA"/>
</dbReference>
<dbReference type="RefSeq" id="WP_129833834.1">
    <property type="nucleotide sequence ID" value="NZ_CP035704.1"/>
</dbReference>
<protein>
    <recommendedName>
        <fullName evidence="5">IPTL-CTERM sorting domain-containing protein</fullName>
    </recommendedName>
</protein>
<feature type="transmembrane region" description="Helical" evidence="1">
    <location>
        <begin position="155"/>
        <end position="175"/>
    </location>
</feature>
<keyword evidence="1" id="KW-0472">Membrane</keyword>
<evidence type="ECO:0008006" key="5">
    <source>
        <dbReference type="Google" id="ProtNLM"/>
    </source>
</evidence>
<dbReference type="AlphaFoldDB" id="A0A411HKT0"/>
<dbReference type="KEGG" id="xbc:ELE36_12630"/>
<evidence type="ECO:0000256" key="2">
    <source>
        <dbReference type="SAM" id="SignalP"/>
    </source>
</evidence>
<evidence type="ECO:0000313" key="4">
    <source>
        <dbReference type="Proteomes" id="UP000291562"/>
    </source>
</evidence>
<accession>A0A411HKT0</accession>
<proteinExistence type="predicted"/>
<keyword evidence="4" id="KW-1185">Reference proteome</keyword>
<reference evidence="3 4" key="1">
    <citation type="submission" date="2019-01" db="EMBL/GenBank/DDBJ databases">
        <title>Pseudolysobacter antarctica gen. nov., sp. nov., isolated from Fildes Peninsula, Antarctica.</title>
        <authorList>
            <person name="Wei Z."/>
            <person name="Peng F."/>
        </authorList>
    </citation>
    <scope>NUCLEOTIDE SEQUENCE [LARGE SCALE GENOMIC DNA]</scope>
    <source>
        <strain evidence="3 4">AQ6-296</strain>
    </source>
</reference>
<gene>
    <name evidence="3" type="ORF">ELE36_12630</name>
</gene>